<accession>A0A644VKL3</accession>
<dbReference type="EC" id="5.1.2.1" evidence="3"/>
<dbReference type="PANTHER" id="PTHR33171:SF17">
    <property type="entry name" value="LARA-LIKE N-TERMINAL DOMAIN-CONTAINING PROTEIN"/>
    <property type="match status" value="1"/>
</dbReference>
<feature type="domain" description="Lactate racemase C-terminal" evidence="2">
    <location>
        <begin position="271"/>
        <end position="422"/>
    </location>
</feature>
<dbReference type="GO" id="GO:0050043">
    <property type="term" value="F:lactate racemase activity"/>
    <property type="evidence" value="ECO:0007669"/>
    <property type="project" value="UniProtKB-EC"/>
</dbReference>
<evidence type="ECO:0000259" key="1">
    <source>
        <dbReference type="Pfam" id="PF09861"/>
    </source>
</evidence>
<reference evidence="3" key="1">
    <citation type="submission" date="2019-08" db="EMBL/GenBank/DDBJ databases">
        <authorList>
            <person name="Kucharzyk K."/>
            <person name="Murdoch R.W."/>
            <person name="Higgins S."/>
            <person name="Loffler F."/>
        </authorList>
    </citation>
    <scope>NUCLEOTIDE SEQUENCE</scope>
</reference>
<dbReference type="Gene3D" id="3.40.50.11440">
    <property type="match status" value="1"/>
</dbReference>
<dbReference type="EMBL" id="VSSQ01000339">
    <property type="protein sequence ID" value="MPL91795.1"/>
    <property type="molecule type" value="Genomic_DNA"/>
</dbReference>
<dbReference type="InterPro" id="IPR048068">
    <property type="entry name" value="LarA-like"/>
</dbReference>
<gene>
    <name evidence="3" type="primary">larA_12</name>
    <name evidence="3" type="ORF">SDC9_37872</name>
</gene>
<organism evidence="3">
    <name type="scientific">bioreactor metagenome</name>
    <dbReference type="NCBI Taxonomy" id="1076179"/>
    <lineage>
        <taxon>unclassified sequences</taxon>
        <taxon>metagenomes</taxon>
        <taxon>ecological metagenomes</taxon>
    </lineage>
</organism>
<dbReference type="Gene3D" id="3.90.226.30">
    <property type="match status" value="1"/>
</dbReference>
<dbReference type="NCBIfam" id="NF033504">
    <property type="entry name" value="Ni_dep_LarA"/>
    <property type="match status" value="1"/>
</dbReference>
<name>A0A644VKL3_9ZZZZ</name>
<dbReference type="InterPro" id="IPR018657">
    <property type="entry name" value="LarA-like_N"/>
</dbReference>
<evidence type="ECO:0000259" key="2">
    <source>
        <dbReference type="Pfam" id="PF21113"/>
    </source>
</evidence>
<dbReference type="Pfam" id="PF21113">
    <property type="entry name" value="LarA_C"/>
    <property type="match status" value="1"/>
</dbReference>
<feature type="domain" description="LarA-like N-terminal" evidence="1">
    <location>
        <begin position="7"/>
        <end position="212"/>
    </location>
</feature>
<dbReference type="PANTHER" id="PTHR33171">
    <property type="entry name" value="LAR_N DOMAIN-CONTAINING PROTEIN"/>
    <property type="match status" value="1"/>
</dbReference>
<keyword evidence="3" id="KW-0413">Isomerase</keyword>
<dbReference type="Pfam" id="PF09861">
    <property type="entry name" value="Lar_N"/>
    <property type="match status" value="1"/>
</dbReference>
<evidence type="ECO:0000313" key="3">
    <source>
        <dbReference type="EMBL" id="MPL91795.1"/>
    </source>
</evidence>
<dbReference type="AlphaFoldDB" id="A0A644VKL3"/>
<dbReference type="InterPro" id="IPR043166">
    <property type="entry name" value="LarA-like_C"/>
</dbReference>
<comment type="caution">
    <text evidence="3">The sequence shown here is derived from an EMBL/GenBank/DDBJ whole genome shotgun (WGS) entry which is preliminary data.</text>
</comment>
<proteinExistence type="predicted"/>
<dbReference type="InterPro" id="IPR048520">
    <property type="entry name" value="LarA_C"/>
</dbReference>
<sequence length="427" mass="45470">MRVSIPYGSSRISCDITDSRLRAVLAPTLPNASAKNPGDELVKASLARPVGSLPLRELARGKKRVVILSSDHTRPVPSAVIMPLLLEEIRGGNPGADITILVATGCHRCTTDDELEKRYGTEIVRTVKIVVHDSRDESGHVAAGTLPSGGELVLNRLAVEADLLVAEGFIEPHFFAGFSGGRKSVLPGVAAYRTVLANHCAEFIASPGARTGILEGNPIHRDMVYAARKAGLAFICNVVLDPEKRIVAAFSGDMEKAHEEGCAFLARFAKVQAAPADIVITGNGGYPLDQNIYQAVKSMTAAEASCRPGGVIIEAAECRDGHGGEAFFHAFRDIPTPRGVQESILTRGRDSTEPDQWEIQIFARILTNHPVILVSSAPRETAEYMNMKWASSLQDALALAEEILGDGNATVTVIPDGVSVIVDAAGN</sequence>
<dbReference type="InterPro" id="IPR047926">
    <property type="entry name" value="Ni_dep_LarA"/>
</dbReference>
<protein>
    <submittedName>
        <fullName evidence="3">Lactate racemase</fullName>
        <ecNumber evidence="3">5.1.2.1</ecNumber>
    </submittedName>
</protein>